<dbReference type="PANTHER" id="PTHR22845:SF5">
    <property type="entry name" value="APOPTOTIC PROTEASE-ACTIVATING FACTOR 1"/>
    <property type="match status" value="1"/>
</dbReference>
<evidence type="ECO:0000313" key="1">
    <source>
        <dbReference type="EMBL" id="RMX36724.1"/>
    </source>
</evidence>
<dbReference type="OrthoDB" id="3485858at2759"/>
<sequence length="666" mass="75107">MATTKEYTDEELNYYRICYLTTDIITEGLRTIFKQEWNSRHKATLGEWKDEPKNGQDFKNSESLRKQREKAHLLVTMVNGNSAEWDCTMLFYAILFSDCIGNGLNPTIKSKVDDLRKLRNEDFAHMPHGHLTDAEFQNAINKVEVAFQALGLSTHQIQVVYHQTSFPTEELSNVLKKVEVLEAQLNKEISSFCVLPPKPSHEVANREFEVAGISKQLEELKEANEKRLSYLYISGNPGSGKSQLAGLVGKRYFDVVNSIPNSTVFVMTANAESPSTLLESYISLARKLKCPEYATTNTLNSPDLNSDEKIAHMKSLIGTKIQLYSSWLLVVDNVKSISKIHAYLPESGDEQWARGQLLITTQDTMSVPPTNSFTSHLSFSKGMEPHDAMTLLEKLSGISDYDTKKLAQVLDYQPLALAIAATYVREAQQNRANFGWSDYLKRLEEGRRGATANIFIETNQTYPKSVTEVLEIAVQEAMESTNVVLKHTVTLLSLCAAQPLNLEIAVNYICKVEIDLQDEENIRMKIRRCPLLLLDEEESGVYIRVHQVTHDAICRLIKAKSGEGELLALNATVEAMSQFLNDSKKLIGFKKFYSCEKGRQTVLHAETLLRKIERFKYSKENISEVAGNDICKMFCDVRIKAAALCLHVQAEILKYHDCVSGLCTLV</sequence>
<dbReference type="SUPFAM" id="SSF52540">
    <property type="entry name" value="P-loop containing nucleoside triphosphate hydrolases"/>
    <property type="match status" value="1"/>
</dbReference>
<protein>
    <submittedName>
        <fullName evidence="1">Uncharacterized protein</fullName>
    </submittedName>
</protein>
<dbReference type="InterPro" id="IPR027417">
    <property type="entry name" value="P-loop_NTPase"/>
</dbReference>
<accession>A0A3M6T622</accession>
<proteinExistence type="predicted"/>
<keyword evidence="2" id="KW-1185">Reference proteome</keyword>
<dbReference type="EMBL" id="RCHS01004233">
    <property type="protein sequence ID" value="RMX36724.1"/>
    <property type="molecule type" value="Genomic_DNA"/>
</dbReference>
<dbReference type="Proteomes" id="UP000275408">
    <property type="component" value="Unassembled WGS sequence"/>
</dbReference>
<organism evidence="1 2">
    <name type="scientific">Pocillopora damicornis</name>
    <name type="common">Cauliflower coral</name>
    <name type="synonym">Millepora damicornis</name>
    <dbReference type="NCBI Taxonomy" id="46731"/>
    <lineage>
        <taxon>Eukaryota</taxon>
        <taxon>Metazoa</taxon>
        <taxon>Cnidaria</taxon>
        <taxon>Anthozoa</taxon>
        <taxon>Hexacorallia</taxon>
        <taxon>Scleractinia</taxon>
        <taxon>Astrocoeniina</taxon>
        <taxon>Pocilloporidae</taxon>
        <taxon>Pocillopora</taxon>
    </lineage>
</organism>
<reference evidence="1 2" key="1">
    <citation type="journal article" date="2018" name="Sci. Rep.">
        <title>Comparative analysis of the Pocillopora damicornis genome highlights role of immune system in coral evolution.</title>
        <authorList>
            <person name="Cunning R."/>
            <person name="Bay R.A."/>
            <person name="Gillette P."/>
            <person name="Baker A.C."/>
            <person name="Traylor-Knowles N."/>
        </authorList>
    </citation>
    <scope>NUCLEOTIDE SEQUENCE [LARGE SCALE GENOMIC DNA]</scope>
    <source>
        <strain evidence="1">RSMAS</strain>
        <tissue evidence="1">Whole animal</tissue>
    </source>
</reference>
<gene>
    <name evidence="1" type="ORF">pdam_00020267</name>
</gene>
<dbReference type="Gene3D" id="3.40.50.300">
    <property type="entry name" value="P-loop containing nucleotide triphosphate hydrolases"/>
    <property type="match status" value="1"/>
</dbReference>
<dbReference type="PANTHER" id="PTHR22845">
    <property type="entry name" value="APOPTOTIC PROTEASE-ACTIVATING FACTOR 1"/>
    <property type="match status" value="1"/>
</dbReference>
<dbReference type="AlphaFoldDB" id="A0A3M6T622"/>
<dbReference type="OMA" id="ISKIHAY"/>
<name>A0A3M6T622_POCDA</name>
<evidence type="ECO:0000313" key="2">
    <source>
        <dbReference type="Proteomes" id="UP000275408"/>
    </source>
</evidence>
<comment type="caution">
    <text evidence="1">The sequence shown here is derived from an EMBL/GenBank/DDBJ whole genome shotgun (WGS) entry which is preliminary data.</text>
</comment>